<evidence type="ECO:0000256" key="4">
    <source>
        <dbReference type="PROSITE-ProRule" id="PRU00182"/>
    </source>
</evidence>
<evidence type="ECO:0000313" key="8">
    <source>
        <dbReference type="Proteomes" id="UP001210261"/>
    </source>
</evidence>
<dbReference type="CDD" id="cd00165">
    <property type="entry name" value="S4"/>
    <property type="match status" value="1"/>
</dbReference>
<dbReference type="SMART" id="SM00363">
    <property type="entry name" value="S4"/>
    <property type="match status" value="1"/>
</dbReference>
<sequence>MQEILVNEHNIQDRLDIFLKETLNITRNNASKLIKNYQISINNTIIQKASYELKTNDIVRIAEIQIPQKNEETKLEIEILYEDSDILVINKPINLIVHKAHEHDMQNSVVNWLIQNNIQTSSIGDSYRHGIIHRLDKTTSGAMVIAKNNESHMALKEQLQQRTMGRFYLCMIDNPLKENITIQSNIMRHPKNRLKYINAKSGKEAKSAFYKISSKDNNELICAKLFTGRTHQIRVHLAKINRHIIGDYFYGYKGEYDNRILLHSHTLYLTHPRTSENLRFYAPIPKDMLEYIQRFTDFGGKDENFEEYLYDFMHRFYSGI</sequence>
<organism evidence="7 8">
    <name type="scientific">Helicobacter ibis</name>
    <dbReference type="NCBI Taxonomy" id="2962633"/>
    <lineage>
        <taxon>Bacteria</taxon>
        <taxon>Pseudomonadati</taxon>
        <taxon>Campylobacterota</taxon>
        <taxon>Epsilonproteobacteria</taxon>
        <taxon>Campylobacterales</taxon>
        <taxon>Helicobacteraceae</taxon>
        <taxon>Helicobacter</taxon>
    </lineage>
</organism>
<dbReference type="SUPFAM" id="SSF55120">
    <property type="entry name" value="Pseudouridine synthase"/>
    <property type="match status" value="1"/>
</dbReference>
<proteinExistence type="inferred from homology"/>
<keyword evidence="8" id="KW-1185">Reference proteome</keyword>
<dbReference type="Proteomes" id="UP001210261">
    <property type="component" value="Unassembled WGS sequence"/>
</dbReference>
<dbReference type="Pfam" id="PF00849">
    <property type="entry name" value="PseudoU_synth_2"/>
    <property type="match status" value="1"/>
</dbReference>
<dbReference type="PROSITE" id="PS50889">
    <property type="entry name" value="S4"/>
    <property type="match status" value="1"/>
</dbReference>
<evidence type="ECO:0000256" key="3">
    <source>
        <dbReference type="ARBA" id="ARBA00023235"/>
    </source>
</evidence>
<evidence type="ECO:0000256" key="5">
    <source>
        <dbReference type="RuleBase" id="RU362028"/>
    </source>
</evidence>
<evidence type="ECO:0000256" key="2">
    <source>
        <dbReference type="ARBA" id="ARBA00010876"/>
    </source>
</evidence>
<gene>
    <name evidence="7" type="ORF">PF021_03930</name>
</gene>
<name>A0ABT4VDP9_9HELI</name>
<dbReference type="InterPro" id="IPR006225">
    <property type="entry name" value="PsdUridine_synth_RluC/D"/>
</dbReference>
<dbReference type="Pfam" id="PF01479">
    <property type="entry name" value="S4"/>
    <property type="match status" value="1"/>
</dbReference>
<dbReference type="EC" id="5.4.99.-" evidence="5"/>
<accession>A0ABT4VDP9</accession>
<comment type="caution">
    <text evidence="7">The sequence shown here is derived from an EMBL/GenBank/DDBJ whole genome shotgun (WGS) entry which is preliminary data.</text>
</comment>
<dbReference type="PANTHER" id="PTHR21600">
    <property type="entry name" value="MITOCHONDRIAL RNA PSEUDOURIDINE SYNTHASE"/>
    <property type="match status" value="1"/>
</dbReference>
<dbReference type="Gene3D" id="3.30.2350.10">
    <property type="entry name" value="Pseudouridine synthase"/>
    <property type="match status" value="1"/>
</dbReference>
<reference evidence="7 8" key="1">
    <citation type="submission" date="2023-01" db="EMBL/GenBank/DDBJ databases">
        <title>Description of Helicobacter ibis sp. nov. isolated from faecal droppings of black-faced ibis (Theristicus melanopis).</title>
        <authorList>
            <person name="Lopez-Cantillo M."/>
            <person name="Vidal-Veuthey B."/>
            <person name="Mella A."/>
            <person name="De La Haba R."/>
            <person name="Collado L."/>
        </authorList>
    </citation>
    <scope>NUCLEOTIDE SEQUENCE [LARGE SCALE GENOMIC DNA]</scope>
    <source>
        <strain evidence="7 8">A82</strain>
    </source>
</reference>
<dbReference type="PROSITE" id="PS01129">
    <property type="entry name" value="PSI_RLU"/>
    <property type="match status" value="1"/>
</dbReference>
<dbReference type="PANTHER" id="PTHR21600:SF44">
    <property type="entry name" value="RIBOSOMAL LARGE SUBUNIT PSEUDOURIDINE SYNTHASE D"/>
    <property type="match status" value="1"/>
</dbReference>
<keyword evidence="4" id="KW-0694">RNA-binding</keyword>
<dbReference type="SUPFAM" id="SSF55174">
    <property type="entry name" value="Alpha-L RNA-binding motif"/>
    <property type="match status" value="1"/>
</dbReference>
<dbReference type="InterPro" id="IPR006145">
    <property type="entry name" value="PsdUridine_synth_RsuA/RluA"/>
</dbReference>
<dbReference type="InterPro" id="IPR006224">
    <property type="entry name" value="PsdUridine_synth_RluA-like_CS"/>
</dbReference>
<dbReference type="NCBIfam" id="TIGR00005">
    <property type="entry name" value="rluA_subfam"/>
    <property type="match status" value="1"/>
</dbReference>
<evidence type="ECO:0000313" key="7">
    <source>
        <dbReference type="EMBL" id="MDA3968820.1"/>
    </source>
</evidence>
<keyword evidence="3 5" id="KW-0413">Isomerase</keyword>
<dbReference type="InterPro" id="IPR050188">
    <property type="entry name" value="RluA_PseudoU_synthase"/>
</dbReference>
<evidence type="ECO:0000259" key="6">
    <source>
        <dbReference type="SMART" id="SM00363"/>
    </source>
</evidence>
<dbReference type="EMBL" id="JAQHXR010000002">
    <property type="protein sequence ID" value="MDA3968820.1"/>
    <property type="molecule type" value="Genomic_DNA"/>
</dbReference>
<dbReference type="CDD" id="cd02869">
    <property type="entry name" value="PseudoU_synth_RluA_like"/>
    <property type="match status" value="1"/>
</dbReference>
<feature type="domain" description="RNA-binding S4" evidence="6">
    <location>
        <begin position="13"/>
        <end position="78"/>
    </location>
</feature>
<evidence type="ECO:0000256" key="1">
    <source>
        <dbReference type="ARBA" id="ARBA00000073"/>
    </source>
</evidence>
<protein>
    <recommendedName>
        <fullName evidence="5">Pseudouridine synthase</fullName>
        <ecNumber evidence="5">5.4.99.-</ecNumber>
    </recommendedName>
</protein>
<comment type="similarity">
    <text evidence="2 5">Belongs to the pseudouridine synthase RluA family.</text>
</comment>
<dbReference type="InterPro" id="IPR020103">
    <property type="entry name" value="PsdUridine_synth_cat_dom_sf"/>
</dbReference>
<dbReference type="InterPro" id="IPR036986">
    <property type="entry name" value="S4_RNA-bd_sf"/>
</dbReference>
<dbReference type="RefSeq" id="WP_271021115.1">
    <property type="nucleotide sequence ID" value="NZ_JAQHXR010000002.1"/>
</dbReference>
<dbReference type="InterPro" id="IPR002942">
    <property type="entry name" value="S4_RNA-bd"/>
</dbReference>
<dbReference type="Gene3D" id="3.10.290.10">
    <property type="entry name" value="RNA-binding S4 domain"/>
    <property type="match status" value="1"/>
</dbReference>
<comment type="catalytic activity">
    <reaction evidence="1 5">
        <text>a uridine in RNA = a pseudouridine in RNA</text>
        <dbReference type="Rhea" id="RHEA:48348"/>
        <dbReference type="Rhea" id="RHEA-COMP:12068"/>
        <dbReference type="Rhea" id="RHEA-COMP:12069"/>
        <dbReference type="ChEBI" id="CHEBI:65314"/>
        <dbReference type="ChEBI" id="CHEBI:65315"/>
    </reaction>
</comment>
<comment type="function">
    <text evidence="5">Responsible for synthesis of pseudouridine from uracil.</text>
</comment>